<evidence type="ECO:0000259" key="2">
    <source>
        <dbReference type="Pfam" id="PF00685"/>
    </source>
</evidence>
<reference evidence="4" key="1">
    <citation type="submission" date="2025-08" db="UniProtKB">
        <authorList>
            <consortium name="RefSeq"/>
        </authorList>
    </citation>
    <scope>IDENTIFICATION</scope>
    <source>
        <tissue evidence="4">Testes</tissue>
    </source>
</reference>
<evidence type="ECO:0000313" key="4">
    <source>
        <dbReference type="RefSeq" id="XP_006823382.1"/>
    </source>
</evidence>
<dbReference type="Proteomes" id="UP000694865">
    <property type="component" value="Unplaced"/>
</dbReference>
<keyword evidence="1" id="KW-0812">Transmembrane</keyword>
<accession>A0ABM0MTP1</accession>
<dbReference type="SUPFAM" id="SSF52540">
    <property type="entry name" value="P-loop containing nucleoside triphosphate hydrolases"/>
    <property type="match status" value="1"/>
</dbReference>
<name>A0ABM0MTP1_SACKO</name>
<feature type="domain" description="Sulfotransferase" evidence="2">
    <location>
        <begin position="87"/>
        <end position="371"/>
    </location>
</feature>
<keyword evidence="1" id="KW-0472">Membrane</keyword>
<dbReference type="RefSeq" id="XP_006823382.1">
    <property type="nucleotide sequence ID" value="XM_006823319.1"/>
</dbReference>
<organism evidence="3 4">
    <name type="scientific">Saccoglossus kowalevskii</name>
    <name type="common">Acorn worm</name>
    <dbReference type="NCBI Taxonomy" id="10224"/>
    <lineage>
        <taxon>Eukaryota</taxon>
        <taxon>Metazoa</taxon>
        <taxon>Hemichordata</taxon>
        <taxon>Enteropneusta</taxon>
        <taxon>Harrimaniidae</taxon>
        <taxon>Saccoglossus</taxon>
    </lineage>
</organism>
<gene>
    <name evidence="4" type="primary">LOC102808479</name>
</gene>
<protein>
    <submittedName>
        <fullName evidence="4">Carbohydrate sulfotransferase 1-like</fullName>
    </submittedName>
</protein>
<keyword evidence="1" id="KW-1133">Transmembrane helix</keyword>
<dbReference type="InterPro" id="IPR000863">
    <property type="entry name" value="Sulfotransferase_dom"/>
</dbReference>
<dbReference type="InterPro" id="IPR051135">
    <property type="entry name" value="Gal/GlcNAc/GalNAc_ST"/>
</dbReference>
<dbReference type="PANTHER" id="PTHR10704:SF44">
    <property type="entry name" value="LD35051P-RELATED"/>
    <property type="match status" value="1"/>
</dbReference>
<dbReference type="GeneID" id="102808479"/>
<sequence length="420" mass="47772">MPLKMVKKFGHYIVTAIVLAAMGLLINSWQNVVDKKHTYEVSDAVISAFRSNDSEILDPRRQDIQFFTKNGDNSFNRGTLDSGAKTQHIIILAAFRTGSSFTAELFNRNDDFFYVFEPGLLLTQCAMKSGMSDAVFPALYSQMLENILHCDFEIASMQCYLQELSALSNSSRLRYIPSLQCKHSNVKPCSISAESLGEVCRNKKHIAVKTIRVRQINEALHLIRGETLNTKLVHVIRDPRGRIASWLKLKRGAKPKYDSDDLDMQTMWTANTYCQQMLDNYIIGRTMTNIGYFDTKYTFVRYEDMAENPELSAEGLYKTLGLHFPTSIRDWLQDNTKTSKGGDFGTSRNSKQQAQSWRSKLTLAAVRAVEALSPCKKLLSTLGYVTPQNNSILLNLNISLVQKVPDFIIKEHNATWRHFY</sequence>
<dbReference type="PANTHER" id="PTHR10704">
    <property type="entry name" value="CARBOHYDRATE SULFOTRANSFERASE"/>
    <property type="match status" value="1"/>
</dbReference>
<evidence type="ECO:0000313" key="3">
    <source>
        <dbReference type="Proteomes" id="UP000694865"/>
    </source>
</evidence>
<keyword evidence="3" id="KW-1185">Reference proteome</keyword>
<dbReference type="Gene3D" id="3.40.50.300">
    <property type="entry name" value="P-loop containing nucleotide triphosphate hydrolases"/>
    <property type="match status" value="1"/>
</dbReference>
<evidence type="ECO:0000256" key="1">
    <source>
        <dbReference type="SAM" id="Phobius"/>
    </source>
</evidence>
<dbReference type="InterPro" id="IPR027417">
    <property type="entry name" value="P-loop_NTPase"/>
</dbReference>
<proteinExistence type="predicted"/>
<feature type="transmembrane region" description="Helical" evidence="1">
    <location>
        <begin position="12"/>
        <end position="29"/>
    </location>
</feature>
<dbReference type="Pfam" id="PF00685">
    <property type="entry name" value="Sulfotransfer_1"/>
    <property type="match status" value="1"/>
</dbReference>